<organism evidence="1 2">
    <name type="scientific">Oncorhynchus mykiss</name>
    <name type="common">Rainbow trout</name>
    <name type="synonym">Salmo gairdneri</name>
    <dbReference type="NCBI Taxonomy" id="8022"/>
    <lineage>
        <taxon>Eukaryota</taxon>
        <taxon>Metazoa</taxon>
        <taxon>Chordata</taxon>
        <taxon>Craniata</taxon>
        <taxon>Vertebrata</taxon>
        <taxon>Euteleostomi</taxon>
        <taxon>Actinopterygii</taxon>
        <taxon>Neopterygii</taxon>
        <taxon>Teleostei</taxon>
        <taxon>Protacanthopterygii</taxon>
        <taxon>Salmoniformes</taxon>
        <taxon>Salmonidae</taxon>
        <taxon>Salmoninae</taxon>
        <taxon>Oncorhynchus</taxon>
    </lineage>
</organism>
<proteinExistence type="predicted"/>
<dbReference type="Proteomes" id="UP000193380">
    <property type="component" value="Unassembled WGS sequence"/>
</dbReference>
<reference evidence="1" key="2">
    <citation type="submission" date="2014-03" db="EMBL/GenBank/DDBJ databases">
        <authorList>
            <person name="Genoscope - CEA"/>
        </authorList>
    </citation>
    <scope>NUCLEOTIDE SEQUENCE</scope>
</reference>
<accession>A0A060ZGB3</accession>
<dbReference type="STRING" id="8022.A0A060ZGB3"/>
<dbReference type="EMBL" id="FR959328">
    <property type="protein sequence ID" value="CDR00644.1"/>
    <property type="molecule type" value="Genomic_DNA"/>
</dbReference>
<gene>
    <name evidence="1" type="ORF">GSONMT00059583001</name>
</gene>
<evidence type="ECO:0000313" key="2">
    <source>
        <dbReference type="Proteomes" id="UP000193380"/>
    </source>
</evidence>
<evidence type="ECO:0000313" key="1">
    <source>
        <dbReference type="EMBL" id="CDR00644.1"/>
    </source>
</evidence>
<reference evidence="1" key="1">
    <citation type="journal article" date="2014" name="Nat. Commun.">
        <title>The rainbow trout genome provides novel insights into evolution after whole-genome duplication in vertebrates.</title>
        <authorList>
            <person name="Berthelot C."/>
            <person name="Brunet F."/>
            <person name="Chalopin D."/>
            <person name="Juanchich A."/>
            <person name="Bernard M."/>
            <person name="Noel B."/>
            <person name="Bento P."/>
            <person name="Da Silva C."/>
            <person name="Labadie K."/>
            <person name="Alberti A."/>
            <person name="Aury J.M."/>
            <person name="Louis A."/>
            <person name="Dehais P."/>
            <person name="Bardou P."/>
            <person name="Montfort J."/>
            <person name="Klopp C."/>
            <person name="Cabau C."/>
            <person name="Gaspin C."/>
            <person name="Thorgaard G.H."/>
            <person name="Boussaha M."/>
            <person name="Quillet E."/>
            <person name="Guyomard R."/>
            <person name="Galiana D."/>
            <person name="Bobe J."/>
            <person name="Volff J.N."/>
            <person name="Genet C."/>
            <person name="Wincker P."/>
            <person name="Jaillon O."/>
            <person name="Roest Crollius H."/>
            <person name="Guiguen Y."/>
        </authorList>
    </citation>
    <scope>NUCLEOTIDE SEQUENCE [LARGE SCALE GENOMIC DNA]</scope>
</reference>
<dbReference type="AlphaFoldDB" id="A0A060ZGB3"/>
<name>A0A060ZGB3_ONCMY</name>
<dbReference type="PaxDb" id="8022-A0A060ZGB3"/>
<protein>
    <submittedName>
        <fullName evidence="1">Uncharacterized protein</fullName>
    </submittedName>
</protein>
<sequence>MLRRLYFCPQSGTQSASMFTQRELQSAAHTLYQQVVRVLRQKVLTEREQTGSYQPLLLATVFALNFHYQPVDLVVVCKSGILEILSLLTDSTCVLMNQRWLVASVSGSMLLNGAVKLACARLLQILAIAASSCEDSLPLDVSQALLDVMREQLQSLLHMVHQQEALENTATEEADQDTSTKRIRIEGMEMVRSSRVIESQLADFLVFLRRILSLRVTKRVSAFIKWIDPLMTIISHKCSSGSPRFRNLRTKLLAFHILEGLLPACSDTAQIEQVRPQISLLSLSV</sequence>